<evidence type="ECO:0000313" key="1">
    <source>
        <dbReference type="EMBL" id="KAI0087498.1"/>
    </source>
</evidence>
<reference evidence="1" key="1">
    <citation type="journal article" date="2021" name="Environ. Microbiol.">
        <title>Gene family expansions and transcriptome signatures uncover fungal adaptations to wood decay.</title>
        <authorList>
            <person name="Hage H."/>
            <person name="Miyauchi S."/>
            <person name="Viragh M."/>
            <person name="Drula E."/>
            <person name="Min B."/>
            <person name="Chaduli D."/>
            <person name="Navarro D."/>
            <person name="Favel A."/>
            <person name="Norest M."/>
            <person name="Lesage-Meessen L."/>
            <person name="Balint B."/>
            <person name="Merenyi Z."/>
            <person name="de Eugenio L."/>
            <person name="Morin E."/>
            <person name="Martinez A.T."/>
            <person name="Baldrian P."/>
            <person name="Stursova M."/>
            <person name="Martinez M.J."/>
            <person name="Novotny C."/>
            <person name="Magnuson J.K."/>
            <person name="Spatafora J.W."/>
            <person name="Maurice S."/>
            <person name="Pangilinan J."/>
            <person name="Andreopoulos W."/>
            <person name="LaButti K."/>
            <person name="Hundley H."/>
            <person name="Na H."/>
            <person name="Kuo A."/>
            <person name="Barry K."/>
            <person name="Lipzen A."/>
            <person name="Henrissat B."/>
            <person name="Riley R."/>
            <person name="Ahrendt S."/>
            <person name="Nagy L.G."/>
            <person name="Grigoriev I.V."/>
            <person name="Martin F."/>
            <person name="Rosso M.N."/>
        </authorList>
    </citation>
    <scope>NUCLEOTIDE SEQUENCE</scope>
    <source>
        <strain evidence="1">CBS 384.51</strain>
    </source>
</reference>
<name>A0ACB8TZN2_9APHY</name>
<comment type="caution">
    <text evidence="1">The sequence shown here is derived from an EMBL/GenBank/DDBJ whole genome shotgun (WGS) entry which is preliminary data.</text>
</comment>
<dbReference type="Proteomes" id="UP001055072">
    <property type="component" value="Unassembled WGS sequence"/>
</dbReference>
<evidence type="ECO:0000313" key="2">
    <source>
        <dbReference type="Proteomes" id="UP001055072"/>
    </source>
</evidence>
<proteinExistence type="predicted"/>
<sequence length="151" mass="17496">MRCSLRVQHRMLWKFVIQGFEESRWAHATQKLSVILLRGRRECGRVTSERKAVCYKRQTRETGRQLGTGARNGPEARYGVRVETEGKDTTISKLEQRATPTLKRPQHLWYIRCRSFGSYGVNGIILVLKPEISLLPHPSSRIQNWPHGQTK</sequence>
<keyword evidence="2" id="KW-1185">Reference proteome</keyword>
<accession>A0ACB8TZN2</accession>
<organism evidence="1 2">
    <name type="scientific">Irpex rosettiformis</name>
    <dbReference type="NCBI Taxonomy" id="378272"/>
    <lineage>
        <taxon>Eukaryota</taxon>
        <taxon>Fungi</taxon>
        <taxon>Dikarya</taxon>
        <taxon>Basidiomycota</taxon>
        <taxon>Agaricomycotina</taxon>
        <taxon>Agaricomycetes</taxon>
        <taxon>Polyporales</taxon>
        <taxon>Irpicaceae</taxon>
        <taxon>Irpex</taxon>
    </lineage>
</organism>
<gene>
    <name evidence="1" type="ORF">BDY19DRAFT_233434</name>
</gene>
<protein>
    <submittedName>
        <fullName evidence="1">Uncharacterized protein</fullName>
    </submittedName>
</protein>
<dbReference type="EMBL" id="MU274917">
    <property type="protein sequence ID" value="KAI0087498.1"/>
    <property type="molecule type" value="Genomic_DNA"/>
</dbReference>